<dbReference type="InterPro" id="IPR036291">
    <property type="entry name" value="NAD(P)-bd_dom_sf"/>
</dbReference>
<dbReference type="Pfam" id="PF05368">
    <property type="entry name" value="NmrA"/>
    <property type="match status" value="1"/>
</dbReference>
<dbReference type="CDD" id="cd05271">
    <property type="entry name" value="NDUFA9_like_SDR_a"/>
    <property type="match status" value="1"/>
</dbReference>
<evidence type="ECO:0000313" key="3">
    <source>
        <dbReference type="Proteomes" id="UP000016922"/>
    </source>
</evidence>
<dbReference type="GO" id="GO:0044877">
    <property type="term" value="F:protein-containing complex binding"/>
    <property type="evidence" value="ECO:0007669"/>
    <property type="project" value="TreeGrafter"/>
</dbReference>
<dbReference type="Gene3D" id="3.40.50.720">
    <property type="entry name" value="NAD(P)-binding Rossmann-like Domain"/>
    <property type="match status" value="1"/>
</dbReference>
<dbReference type="RefSeq" id="XP_008086134.1">
    <property type="nucleotide sequence ID" value="XM_008087943.1"/>
</dbReference>
<dbReference type="FunFam" id="3.40.50.720:FF:000358">
    <property type="entry name" value="NADH-ubiquinone oxidoreductase 39 kDa subunit"/>
    <property type="match status" value="1"/>
</dbReference>
<accession>S3CP53</accession>
<feature type="domain" description="NmrA-like" evidence="1">
    <location>
        <begin position="56"/>
        <end position="301"/>
    </location>
</feature>
<evidence type="ECO:0000313" key="2">
    <source>
        <dbReference type="EMBL" id="EPE26944.1"/>
    </source>
</evidence>
<dbReference type="AlphaFoldDB" id="S3CP53"/>
<dbReference type="EMBL" id="KE145370">
    <property type="protein sequence ID" value="EPE26944.1"/>
    <property type="molecule type" value="Genomic_DNA"/>
</dbReference>
<dbReference type="GeneID" id="19461914"/>
<dbReference type="InterPro" id="IPR051207">
    <property type="entry name" value="ComplexI_NDUFA9_subunit"/>
</dbReference>
<dbReference type="PANTHER" id="PTHR12126">
    <property type="entry name" value="NADH-UBIQUINONE OXIDOREDUCTASE 39 KDA SUBUNIT-RELATED"/>
    <property type="match status" value="1"/>
</dbReference>
<protein>
    <submittedName>
        <fullName evidence="2">NAD(P)-binding Rossmann-fold containing protein</fullName>
    </submittedName>
</protein>
<keyword evidence="3" id="KW-1185">Reference proteome</keyword>
<organism evidence="2 3">
    <name type="scientific">Glarea lozoyensis (strain ATCC 20868 / MF5171)</name>
    <dbReference type="NCBI Taxonomy" id="1116229"/>
    <lineage>
        <taxon>Eukaryota</taxon>
        <taxon>Fungi</taxon>
        <taxon>Dikarya</taxon>
        <taxon>Ascomycota</taxon>
        <taxon>Pezizomycotina</taxon>
        <taxon>Leotiomycetes</taxon>
        <taxon>Helotiales</taxon>
        <taxon>Helotiaceae</taxon>
        <taxon>Glarea</taxon>
    </lineage>
</organism>
<evidence type="ECO:0000259" key="1">
    <source>
        <dbReference type="Pfam" id="PF05368"/>
    </source>
</evidence>
<dbReference type="OrthoDB" id="275457at2759"/>
<gene>
    <name evidence="2" type="ORF">GLAREA_02858</name>
</gene>
<sequence length="381" mass="42956">MQKSCGASTMNGLRTAARLKTGAVANANAIPRRHISDISITRTGKASGRSSLGGHTVTVFGATGFLGRYIVNRLARQGCTVIVPFREEMAKRHLKVTGDLGRVIFMEYDLRNTPSLEESVRHSDTVYNLIGRNYPTKNFTLEDVHVEGVERIAEVVAKYDVDRFIHVSSHNADLNSPSEFFRTKAQGEKVARDIFPETTIVRPAPMFGFEDRLLHKLAGVTNFLTSNHMQERFNPVHAIDVGKALEKMIQDDSTAQQTYELYGPTNYSTAEIAELVDKEIIKRRRHINVPKKVLQPIAKILNQALWWPTTSADEIEREFIDQKIDPSAKTFADLGIEPAELASLTFHYLQGYRSASFNDLPPATEREKREEKKYLHVLDDQ</sequence>
<proteinExistence type="predicted"/>
<reference evidence="2 3" key="1">
    <citation type="journal article" date="2013" name="BMC Genomics">
        <title>Genomics-driven discovery of the pneumocandin biosynthetic gene cluster in the fungus Glarea lozoyensis.</title>
        <authorList>
            <person name="Chen L."/>
            <person name="Yue Q."/>
            <person name="Zhang X."/>
            <person name="Xiang M."/>
            <person name="Wang C."/>
            <person name="Li S."/>
            <person name="Che Y."/>
            <person name="Ortiz-Lopez F.J."/>
            <person name="Bills G.F."/>
            <person name="Liu X."/>
            <person name="An Z."/>
        </authorList>
    </citation>
    <scope>NUCLEOTIDE SEQUENCE [LARGE SCALE GENOMIC DNA]</scope>
    <source>
        <strain evidence="3">ATCC 20868 / MF5171</strain>
    </source>
</reference>
<dbReference type="OMA" id="PEDQFTN"/>
<dbReference type="HOGENOM" id="CLU_007383_6_4_1"/>
<dbReference type="SUPFAM" id="SSF51735">
    <property type="entry name" value="NAD(P)-binding Rossmann-fold domains"/>
    <property type="match status" value="1"/>
</dbReference>
<dbReference type="STRING" id="1116229.S3CP53"/>
<dbReference type="GO" id="GO:0005739">
    <property type="term" value="C:mitochondrion"/>
    <property type="evidence" value="ECO:0007669"/>
    <property type="project" value="TreeGrafter"/>
</dbReference>
<dbReference type="PANTHER" id="PTHR12126:SF11">
    <property type="entry name" value="NADH DEHYDROGENASE [UBIQUINONE] 1 ALPHA SUBCOMPLEX SUBUNIT 9, MITOCHONDRIAL"/>
    <property type="match status" value="1"/>
</dbReference>
<dbReference type="eggNOG" id="KOG2865">
    <property type="taxonomic scope" value="Eukaryota"/>
</dbReference>
<dbReference type="InterPro" id="IPR008030">
    <property type="entry name" value="NmrA-like"/>
</dbReference>
<dbReference type="KEGG" id="glz:GLAREA_02858"/>
<dbReference type="Proteomes" id="UP000016922">
    <property type="component" value="Unassembled WGS sequence"/>
</dbReference>
<name>S3CP53_GLAL2</name>